<dbReference type="GO" id="GO:0005737">
    <property type="term" value="C:cytoplasm"/>
    <property type="evidence" value="ECO:0007669"/>
    <property type="project" value="TreeGrafter"/>
</dbReference>
<dbReference type="PANTHER" id="PTHR13620:SF75">
    <property type="entry name" value="UBIQUITIN-LIKE DOMAIN-CONTAINING PROTEIN"/>
    <property type="match status" value="1"/>
</dbReference>
<dbReference type="Gene3D" id="3.30.420.10">
    <property type="entry name" value="Ribonuclease H-like superfamily/Ribonuclease H"/>
    <property type="match status" value="1"/>
</dbReference>
<proteinExistence type="predicted"/>
<keyword evidence="2" id="KW-0378">Hydrolase</keyword>
<dbReference type="AlphaFoldDB" id="A0AAD8SU14"/>
<evidence type="ECO:0000256" key="2">
    <source>
        <dbReference type="ARBA" id="ARBA00022801"/>
    </source>
</evidence>
<dbReference type="PANTHER" id="PTHR13620">
    <property type="entry name" value="3-5 EXONUCLEASE"/>
    <property type="match status" value="1"/>
</dbReference>
<dbReference type="EMBL" id="JAUUTY010000003">
    <property type="protein sequence ID" value="KAK1664336.1"/>
    <property type="molecule type" value="Genomic_DNA"/>
</dbReference>
<accession>A0AAD8SU14</accession>
<evidence type="ECO:0000313" key="4">
    <source>
        <dbReference type="EMBL" id="KAK1664336.1"/>
    </source>
</evidence>
<feature type="domain" description="3'-5' exonuclease" evidence="3">
    <location>
        <begin position="14"/>
        <end position="162"/>
    </location>
</feature>
<keyword evidence="5" id="KW-1185">Reference proteome</keyword>
<keyword evidence="1" id="KW-0540">Nuclease</keyword>
<dbReference type="SUPFAM" id="SSF53098">
    <property type="entry name" value="Ribonuclease H-like"/>
    <property type="match status" value="1"/>
</dbReference>
<reference evidence="4" key="1">
    <citation type="submission" date="2023-07" db="EMBL/GenBank/DDBJ databases">
        <title>A chromosome-level genome assembly of Lolium multiflorum.</title>
        <authorList>
            <person name="Chen Y."/>
            <person name="Copetti D."/>
            <person name="Kolliker R."/>
            <person name="Studer B."/>
        </authorList>
    </citation>
    <scope>NUCLEOTIDE SEQUENCE</scope>
    <source>
        <strain evidence="4">02402/16</strain>
        <tissue evidence="4">Leaf</tissue>
    </source>
</reference>
<name>A0AAD8SU14_LOLMU</name>
<protein>
    <recommendedName>
        <fullName evidence="3">3'-5' exonuclease domain-containing protein</fullName>
    </recommendedName>
</protein>
<evidence type="ECO:0000313" key="5">
    <source>
        <dbReference type="Proteomes" id="UP001231189"/>
    </source>
</evidence>
<organism evidence="4 5">
    <name type="scientific">Lolium multiflorum</name>
    <name type="common">Italian ryegrass</name>
    <name type="synonym">Lolium perenne subsp. multiflorum</name>
    <dbReference type="NCBI Taxonomy" id="4521"/>
    <lineage>
        <taxon>Eukaryota</taxon>
        <taxon>Viridiplantae</taxon>
        <taxon>Streptophyta</taxon>
        <taxon>Embryophyta</taxon>
        <taxon>Tracheophyta</taxon>
        <taxon>Spermatophyta</taxon>
        <taxon>Magnoliopsida</taxon>
        <taxon>Liliopsida</taxon>
        <taxon>Poales</taxon>
        <taxon>Poaceae</taxon>
        <taxon>BOP clade</taxon>
        <taxon>Pooideae</taxon>
        <taxon>Poodae</taxon>
        <taxon>Poeae</taxon>
        <taxon>Poeae Chloroplast Group 2 (Poeae type)</taxon>
        <taxon>Loliodinae</taxon>
        <taxon>Loliinae</taxon>
        <taxon>Lolium</taxon>
    </lineage>
</organism>
<dbReference type="InterPro" id="IPR002562">
    <property type="entry name" value="3'-5'_exonuclease_dom"/>
</dbReference>
<dbReference type="GO" id="GO:0008408">
    <property type="term" value="F:3'-5' exonuclease activity"/>
    <property type="evidence" value="ECO:0007669"/>
    <property type="project" value="InterPro"/>
</dbReference>
<dbReference type="Proteomes" id="UP001231189">
    <property type="component" value="Unassembled WGS sequence"/>
</dbReference>
<dbReference type="InterPro" id="IPR036397">
    <property type="entry name" value="RNaseH_sf"/>
</dbReference>
<dbReference type="InterPro" id="IPR012337">
    <property type="entry name" value="RNaseH-like_sf"/>
</dbReference>
<evidence type="ECO:0000259" key="3">
    <source>
        <dbReference type="Pfam" id="PF01612"/>
    </source>
</evidence>
<evidence type="ECO:0000256" key="1">
    <source>
        <dbReference type="ARBA" id="ARBA00022722"/>
    </source>
</evidence>
<dbReference type="GO" id="GO:0003676">
    <property type="term" value="F:nucleic acid binding"/>
    <property type="evidence" value="ECO:0007669"/>
    <property type="project" value="InterPro"/>
</dbReference>
<dbReference type="Pfam" id="PF01612">
    <property type="entry name" value="DNA_pol_A_exo1"/>
    <property type="match status" value="1"/>
</dbReference>
<dbReference type="GO" id="GO:0005634">
    <property type="term" value="C:nucleus"/>
    <property type="evidence" value="ECO:0007669"/>
    <property type="project" value="TreeGrafter"/>
</dbReference>
<dbReference type="InterPro" id="IPR051132">
    <property type="entry name" value="3-5_Exonuclease_domain"/>
</dbReference>
<comment type="caution">
    <text evidence="4">The sequence shown here is derived from an EMBL/GenBank/DDBJ whole genome shotgun (WGS) entry which is preliminary data.</text>
</comment>
<sequence length="288" mass="32875">MYEHKLREDRPRFIGLDLEYTLDQSRTVVVQLAMDQHVLVYHFCRSPDTQALREFLQHKGICFTTVDITGDSIRLAKDGITIPEHKWIDIQDMINFNGPGKRTGMGDLAAVIIDPSYKNMKNNFPTKSHNHWEWLPLPEVNLRYVAIDGYVSIELYRRLKKINEGKRQAQQIPREVVCPDCKEAARLANLPPAWRDDSKFVGINYWEWVSYCNKHNIPFDPKKMPPGVKAPWEPTSGYSWDGGARGDHGRATAVCGELARAGPVSGWEAQTRIPDTLGLPTDTSPTYR</sequence>
<dbReference type="GO" id="GO:0006139">
    <property type="term" value="P:nucleobase-containing compound metabolic process"/>
    <property type="evidence" value="ECO:0007669"/>
    <property type="project" value="InterPro"/>
</dbReference>
<gene>
    <name evidence="4" type="ORF">QYE76_052495</name>
</gene>